<name>A0ABY6CRJ2_9BACT</name>
<dbReference type="RefSeq" id="WP_262310560.1">
    <property type="nucleotide sequence ID" value="NZ_CP106679.1"/>
</dbReference>
<evidence type="ECO:0000313" key="1">
    <source>
        <dbReference type="EMBL" id="UXP33131.1"/>
    </source>
</evidence>
<dbReference type="EMBL" id="CP106679">
    <property type="protein sequence ID" value="UXP33131.1"/>
    <property type="molecule type" value="Genomic_DNA"/>
</dbReference>
<dbReference type="NCBIfam" id="TIGR02436">
    <property type="entry name" value="four helix bundle protein"/>
    <property type="match status" value="1"/>
</dbReference>
<dbReference type="Proteomes" id="UP001065174">
    <property type="component" value="Chromosome"/>
</dbReference>
<dbReference type="InterPro" id="IPR012657">
    <property type="entry name" value="23S_rRNA-intervening_sequence"/>
</dbReference>
<dbReference type="SUPFAM" id="SSF158446">
    <property type="entry name" value="IVS-encoded protein-like"/>
    <property type="match status" value="1"/>
</dbReference>
<dbReference type="Gene3D" id="1.20.1440.60">
    <property type="entry name" value="23S rRNA-intervening sequence"/>
    <property type="match status" value="1"/>
</dbReference>
<gene>
    <name evidence="1" type="ORF">N6H18_04080</name>
</gene>
<dbReference type="Pfam" id="PF05635">
    <property type="entry name" value="23S_rRNA_IVP"/>
    <property type="match status" value="1"/>
</dbReference>
<protein>
    <submittedName>
        <fullName evidence="1">Four helix bundle protein</fullName>
    </submittedName>
</protein>
<sequence length="116" mass="13130">MHNYKELNVWKKSVDLAVKVYQETSSFPSDEKYGMTSQIRRCSVSISSNIAEGSGRSTDKDFNLFLGYSYGSSCELETQLIVSNRVGLLGDDKFKGLNNDIQEIQKMLFSLRNSLK</sequence>
<keyword evidence="2" id="KW-1185">Reference proteome</keyword>
<dbReference type="PANTHER" id="PTHR38471">
    <property type="entry name" value="FOUR HELIX BUNDLE PROTEIN"/>
    <property type="match status" value="1"/>
</dbReference>
<accession>A0ABY6CRJ2</accession>
<proteinExistence type="predicted"/>
<dbReference type="InterPro" id="IPR036583">
    <property type="entry name" value="23S_rRNA_IVS_sf"/>
</dbReference>
<dbReference type="PANTHER" id="PTHR38471:SF2">
    <property type="entry name" value="FOUR HELIX BUNDLE PROTEIN"/>
    <property type="match status" value="1"/>
</dbReference>
<evidence type="ECO:0000313" key="2">
    <source>
        <dbReference type="Proteomes" id="UP001065174"/>
    </source>
</evidence>
<reference evidence="1" key="1">
    <citation type="submission" date="2022-09" db="EMBL/GenBank/DDBJ databases">
        <title>Comparative genomics and taxonomic characterization of three novel marine species of genus Reichenbachiella exhibiting antioxidant and polysaccharide degradation activities.</title>
        <authorList>
            <person name="Muhammad N."/>
            <person name="Lee Y.-J."/>
            <person name="Ko J."/>
            <person name="Kim S.-G."/>
        </authorList>
    </citation>
    <scope>NUCLEOTIDE SEQUENCE</scope>
    <source>
        <strain evidence="1">BKB1-1</strain>
    </source>
</reference>
<organism evidence="1 2">
    <name type="scientific">Reichenbachiella agarivorans</name>
    <dbReference type="NCBI Taxonomy" id="2979464"/>
    <lineage>
        <taxon>Bacteria</taxon>
        <taxon>Pseudomonadati</taxon>
        <taxon>Bacteroidota</taxon>
        <taxon>Cytophagia</taxon>
        <taxon>Cytophagales</taxon>
        <taxon>Reichenbachiellaceae</taxon>
        <taxon>Reichenbachiella</taxon>
    </lineage>
</organism>
<dbReference type="CDD" id="cd16377">
    <property type="entry name" value="23S_rRNA_IVP_like"/>
    <property type="match status" value="1"/>
</dbReference>